<organism evidence="1 2">
    <name type="scientific">Diploptera punctata</name>
    <name type="common">Pacific beetle cockroach</name>
    <dbReference type="NCBI Taxonomy" id="6984"/>
    <lineage>
        <taxon>Eukaryota</taxon>
        <taxon>Metazoa</taxon>
        <taxon>Ecdysozoa</taxon>
        <taxon>Arthropoda</taxon>
        <taxon>Hexapoda</taxon>
        <taxon>Insecta</taxon>
        <taxon>Pterygota</taxon>
        <taxon>Neoptera</taxon>
        <taxon>Polyneoptera</taxon>
        <taxon>Dictyoptera</taxon>
        <taxon>Blattodea</taxon>
        <taxon>Blaberoidea</taxon>
        <taxon>Blaberidae</taxon>
        <taxon>Diplopterinae</taxon>
        <taxon>Diploptera</taxon>
    </lineage>
</organism>
<reference evidence="1" key="2">
    <citation type="submission" date="2023-05" db="EMBL/GenBank/DDBJ databases">
        <authorList>
            <person name="Fouks B."/>
        </authorList>
    </citation>
    <scope>NUCLEOTIDE SEQUENCE</scope>
    <source>
        <strain evidence="1">Stay&amp;Tobe</strain>
        <tissue evidence="1">Testes</tissue>
    </source>
</reference>
<evidence type="ECO:0000313" key="1">
    <source>
        <dbReference type="EMBL" id="KAJ9591326.1"/>
    </source>
</evidence>
<proteinExistence type="predicted"/>
<dbReference type="EMBL" id="JASPKZ010003874">
    <property type="protein sequence ID" value="KAJ9591326.1"/>
    <property type="molecule type" value="Genomic_DNA"/>
</dbReference>
<comment type="caution">
    <text evidence="1">The sequence shown here is derived from an EMBL/GenBank/DDBJ whole genome shotgun (WGS) entry which is preliminary data.</text>
</comment>
<sequence length="49" mass="5824">MWTPQQKVFWVLSIAEHESVIREFVESVPTYMSIIERDRQLRETGSLLS</sequence>
<evidence type="ECO:0000313" key="2">
    <source>
        <dbReference type="Proteomes" id="UP001233999"/>
    </source>
</evidence>
<gene>
    <name evidence="1" type="ORF">L9F63_002139</name>
</gene>
<name>A0AAD8EIE6_DIPPU</name>
<accession>A0AAD8EIE6</accession>
<protein>
    <submittedName>
        <fullName evidence="1">Uncharacterized protein</fullName>
    </submittedName>
</protein>
<reference evidence="1" key="1">
    <citation type="journal article" date="2023" name="IScience">
        <title>Live-bearing cockroach genome reveals convergent evolutionary mechanisms linked to viviparity in insects and beyond.</title>
        <authorList>
            <person name="Fouks B."/>
            <person name="Harrison M.C."/>
            <person name="Mikhailova A.A."/>
            <person name="Marchal E."/>
            <person name="English S."/>
            <person name="Carruthers M."/>
            <person name="Jennings E.C."/>
            <person name="Chiamaka E.L."/>
            <person name="Frigard R.A."/>
            <person name="Pippel M."/>
            <person name="Attardo G.M."/>
            <person name="Benoit J.B."/>
            <person name="Bornberg-Bauer E."/>
            <person name="Tobe S.S."/>
        </authorList>
    </citation>
    <scope>NUCLEOTIDE SEQUENCE</scope>
    <source>
        <strain evidence="1">Stay&amp;Tobe</strain>
    </source>
</reference>
<dbReference type="AlphaFoldDB" id="A0AAD8EIE6"/>
<dbReference type="Proteomes" id="UP001233999">
    <property type="component" value="Unassembled WGS sequence"/>
</dbReference>
<keyword evidence="2" id="KW-1185">Reference proteome</keyword>